<keyword evidence="10" id="KW-1185">Reference proteome</keyword>
<feature type="domain" description="Rhodopsin" evidence="8">
    <location>
        <begin position="34"/>
        <end position="273"/>
    </location>
</feature>
<reference evidence="9" key="1">
    <citation type="submission" date="2023-06" db="EMBL/GenBank/DDBJ databases">
        <title>Genome-scale phylogeny and comparative genomics of the fungal order Sordariales.</title>
        <authorList>
            <consortium name="Lawrence Berkeley National Laboratory"/>
            <person name="Hensen N."/>
            <person name="Bonometti L."/>
            <person name="Westerberg I."/>
            <person name="Brannstrom I.O."/>
            <person name="Guillou S."/>
            <person name="Cros-Aarteil S."/>
            <person name="Calhoun S."/>
            <person name="Haridas S."/>
            <person name="Kuo A."/>
            <person name="Mondo S."/>
            <person name="Pangilinan J."/>
            <person name="Riley R."/>
            <person name="Labutti K."/>
            <person name="Andreopoulos B."/>
            <person name="Lipzen A."/>
            <person name="Chen C."/>
            <person name="Yanf M."/>
            <person name="Daum C."/>
            <person name="Ng V."/>
            <person name="Clum A."/>
            <person name="Steindorff A."/>
            <person name="Ohm R."/>
            <person name="Martin F."/>
            <person name="Silar P."/>
            <person name="Natvig D."/>
            <person name="Lalanne C."/>
            <person name="Gautier V."/>
            <person name="Ament-Velasquez S.L."/>
            <person name="Kruys A."/>
            <person name="Hutchinson M.I."/>
            <person name="Powell A.J."/>
            <person name="Barry K."/>
            <person name="Miller A.N."/>
            <person name="Grigoriev I.V."/>
            <person name="Debuchy R."/>
            <person name="Gladieux P."/>
            <person name="Thoren M.H."/>
            <person name="Johannesson H."/>
        </authorList>
    </citation>
    <scope>NUCLEOTIDE SEQUENCE</scope>
    <source>
        <strain evidence="9">SMH2532-1</strain>
    </source>
</reference>
<feature type="transmembrane region" description="Helical" evidence="7">
    <location>
        <begin position="95"/>
        <end position="116"/>
    </location>
</feature>
<keyword evidence="3 7" id="KW-1133">Transmembrane helix</keyword>
<keyword evidence="2 7" id="KW-0812">Transmembrane</keyword>
<accession>A0AA40CVV2</accession>
<name>A0AA40CVV2_9PEZI</name>
<evidence type="ECO:0000256" key="6">
    <source>
        <dbReference type="SAM" id="MobiDB-lite"/>
    </source>
</evidence>
<proteinExistence type="inferred from homology"/>
<dbReference type="InterPro" id="IPR049326">
    <property type="entry name" value="Rhodopsin_dom_fungi"/>
</dbReference>
<dbReference type="PANTHER" id="PTHR33048:SF129">
    <property type="entry name" value="INTEGRAL MEMBRANE PROTEIN-RELATED"/>
    <property type="match status" value="1"/>
</dbReference>
<comment type="subcellular location">
    <subcellularLocation>
        <location evidence="1">Membrane</location>
        <topology evidence="1">Multi-pass membrane protein</topology>
    </subcellularLocation>
</comment>
<comment type="similarity">
    <text evidence="5">Belongs to the SAT4 family.</text>
</comment>
<evidence type="ECO:0000256" key="2">
    <source>
        <dbReference type="ARBA" id="ARBA00022692"/>
    </source>
</evidence>
<feature type="compositionally biased region" description="Low complexity" evidence="6">
    <location>
        <begin position="329"/>
        <end position="341"/>
    </location>
</feature>
<sequence>MDEEDKKAIDLWIGHRALAICLPLFAVAVIVYAVRIWTRIRPKSRLNAADYTITVAFIAETISITLTIVAVASGFGRPTHLLSTEDIEVIGVSTFIVFIVGYWASTFARVSIALLLISIIQKKVWRGFLWSIIVFNILVLAAMNTAQLFQCRPLRAVWASVPDAKCMPPETIWNIGYISNSLWMVCDAIFAILPSALIWRLSREPLEKVLLSLLMGLGLLAMAAGVPKILTMKLFDVTSDNVVGDMMPCYLWSRIEEIMLIIAACAPLMKVPLEGLLNKRFGLPRFRPNERKLNTISTLPARPPTSGGYFYSWRGRSQVFSKEKLGSQTTTTTTTTTTTMTSENASPSPV</sequence>
<dbReference type="GO" id="GO:0016020">
    <property type="term" value="C:membrane"/>
    <property type="evidence" value="ECO:0007669"/>
    <property type="project" value="UniProtKB-SubCell"/>
</dbReference>
<keyword evidence="4 7" id="KW-0472">Membrane</keyword>
<comment type="caution">
    <text evidence="9">The sequence shown here is derived from an EMBL/GenBank/DDBJ whole genome shotgun (WGS) entry which is preliminary data.</text>
</comment>
<organism evidence="9 10">
    <name type="scientific">Cercophora newfieldiana</name>
    <dbReference type="NCBI Taxonomy" id="92897"/>
    <lineage>
        <taxon>Eukaryota</taxon>
        <taxon>Fungi</taxon>
        <taxon>Dikarya</taxon>
        <taxon>Ascomycota</taxon>
        <taxon>Pezizomycotina</taxon>
        <taxon>Sordariomycetes</taxon>
        <taxon>Sordariomycetidae</taxon>
        <taxon>Sordariales</taxon>
        <taxon>Lasiosphaeriaceae</taxon>
        <taxon>Cercophora</taxon>
    </lineage>
</organism>
<feature type="transmembrane region" description="Helical" evidence="7">
    <location>
        <begin position="128"/>
        <end position="149"/>
    </location>
</feature>
<feature type="transmembrane region" description="Helical" evidence="7">
    <location>
        <begin position="12"/>
        <end position="34"/>
    </location>
</feature>
<dbReference type="AlphaFoldDB" id="A0AA40CVV2"/>
<evidence type="ECO:0000256" key="7">
    <source>
        <dbReference type="SAM" id="Phobius"/>
    </source>
</evidence>
<feature type="region of interest" description="Disordered" evidence="6">
    <location>
        <begin position="323"/>
        <end position="350"/>
    </location>
</feature>
<dbReference type="Proteomes" id="UP001174936">
    <property type="component" value="Unassembled WGS sequence"/>
</dbReference>
<feature type="transmembrane region" description="Helical" evidence="7">
    <location>
        <begin position="209"/>
        <end position="230"/>
    </location>
</feature>
<evidence type="ECO:0000313" key="10">
    <source>
        <dbReference type="Proteomes" id="UP001174936"/>
    </source>
</evidence>
<dbReference type="InterPro" id="IPR052337">
    <property type="entry name" value="SAT4-like"/>
</dbReference>
<evidence type="ECO:0000259" key="8">
    <source>
        <dbReference type="Pfam" id="PF20684"/>
    </source>
</evidence>
<evidence type="ECO:0000256" key="3">
    <source>
        <dbReference type="ARBA" id="ARBA00022989"/>
    </source>
</evidence>
<feature type="transmembrane region" description="Helical" evidence="7">
    <location>
        <begin position="177"/>
        <end position="197"/>
    </location>
</feature>
<evidence type="ECO:0000256" key="5">
    <source>
        <dbReference type="ARBA" id="ARBA00038359"/>
    </source>
</evidence>
<evidence type="ECO:0000256" key="1">
    <source>
        <dbReference type="ARBA" id="ARBA00004141"/>
    </source>
</evidence>
<feature type="transmembrane region" description="Helical" evidence="7">
    <location>
        <begin position="55"/>
        <end position="75"/>
    </location>
</feature>
<evidence type="ECO:0000256" key="4">
    <source>
        <dbReference type="ARBA" id="ARBA00023136"/>
    </source>
</evidence>
<protein>
    <recommendedName>
        <fullName evidence="8">Rhodopsin domain-containing protein</fullName>
    </recommendedName>
</protein>
<dbReference type="PANTHER" id="PTHR33048">
    <property type="entry name" value="PTH11-LIKE INTEGRAL MEMBRANE PROTEIN (AFU_ORTHOLOGUE AFUA_5G11245)"/>
    <property type="match status" value="1"/>
</dbReference>
<dbReference type="Pfam" id="PF20684">
    <property type="entry name" value="Fung_rhodopsin"/>
    <property type="match status" value="1"/>
</dbReference>
<gene>
    <name evidence="9" type="ORF">B0T16DRAFT_406357</name>
</gene>
<evidence type="ECO:0000313" key="9">
    <source>
        <dbReference type="EMBL" id="KAK0652537.1"/>
    </source>
</evidence>
<dbReference type="EMBL" id="JAULSV010000002">
    <property type="protein sequence ID" value="KAK0652537.1"/>
    <property type="molecule type" value="Genomic_DNA"/>
</dbReference>